<dbReference type="Proteomes" id="UP000694397">
    <property type="component" value="Chromosome 24"/>
</dbReference>
<comment type="subcellular location">
    <subcellularLocation>
        <location evidence="1">Nucleus</location>
    </subcellularLocation>
</comment>
<dbReference type="CDD" id="cd11465">
    <property type="entry name" value="bHLH_TS_scleraxis_like"/>
    <property type="match status" value="1"/>
</dbReference>
<accession>A0A8C9VDU1</accession>
<dbReference type="FunFam" id="4.10.280.10:FF:000010">
    <property type="entry name" value="Scleraxis bHLH transcription factor"/>
    <property type="match status" value="1"/>
</dbReference>
<feature type="region of interest" description="Disordered" evidence="6">
    <location>
        <begin position="111"/>
        <end position="137"/>
    </location>
</feature>
<reference evidence="8 9" key="1">
    <citation type="submission" date="2019-04" db="EMBL/GenBank/DDBJ databases">
        <authorList>
            <consortium name="Wellcome Sanger Institute Data Sharing"/>
        </authorList>
    </citation>
    <scope>NUCLEOTIDE SEQUENCE [LARGE SCALE GENOMIC DNA]</scope>
</reference>
<dbReference type="PANTHER" id="PTHR23349:SF42">
    <property type="entry name" value="BHLH DOMAIN-CONTAINING PROTEIN"/>
    <property type="match status" value="1"/>
</dbReference>
<dbReference type="GO" id="GO:0000981">
    <property type="term" value="F:DNA-binding transcription factor activity, RNA polymerase II-specific"/>
    <property type="evidence" value="ECO:0007669"/>
    <property type="project" value="TreeGrafter"/>
</dbReference>
<evidence type="ECO:0000256" key="2">
    <source>
        <dbReference type="ARBA" id="ARBA00023015"/>
    </source>
</evidence>
<sequence length="151" mass="16504">MSFTTFTPLTAHLFYRPDGASLSGYEEEENRRVEPPQGAAACDGGEGVVPRQRSAANARERDRTLSVNAAFSALRTLIPTEPVDRKLSKIETLRLACSYISHLGNVLLQGGDDAGADAEEDDEDEDDEDGDDECDLDQQTLVTFTFVNYVA</sequence>
<reference evidence="8" key="3">
    <citation type="submission" date="2025-09" db="UniProtKB">
        <authorList>
            <consortium name="Ensembl"/>
        </authorList>
    </citation>
    <scope>IDENTIFICATION</scope>
</reference>
<evidence type="ECO:0000256" key="3">
    <source>
        <dbReference type="ARBA" id="ARBA00023125"/>
    </source>
</evidence>
<dbReference type="GeneTree" id="ENSGT00940000161320"/>
<dbReference type="GO" id="GO:0005634">
    <property type="term" value="C:nucleus"/>
    <property type="evidence" value="ECO:0007669"/>
    <property type="project" value="UniProtKB-SubCell"/>
</dbReference>
<dbReference type="SMART" id="SM00353">
    <property type="entry name" value="HLH"/>
    <property type="match status" value="1"/>
</dbReference>
<keyword evidence="5" id="KW-0539">Nucleus</keyword>
<organism evidence="8 9">
    <name type="scientific">Scleropages formosus</name>
    <name type="common">Asian bonytongue</name>
    <name type="synonym">Osteoglossum formosum</name>
    <dbReference type="NCBI Taxonomy" id="113540"/>
    <lineage>
        <taxon>Eukaryota</taxon>
        <taxon>Metazoa</taxon>
        <taxon>Chordata</taxon>
        <taxon>Craniata</taxon>
        <taxon>Vertebrata</taxon>
        <taxon>Euteleostomi</taxon>
        <taxon>Actinopterygii</taxon>
        <taxon>Neopterygii</taxon>
        <taxon>Teleostei</taxon>
        <taxon>Osteoglossocephala</taxon>
        <taxon>Osteoglossomorpha</taxon>
        <taxon>Osteoglossiformes</taxon>
        <taxon>Osteoglossidae</taxon>
        <taxon>Scleropages</taxon>
    </lineage>
</organism>
<dbReference type="Gene3D" id="4.10.280.10">
    <property type="entry name" value="Helix-loop-helix DNA-binding domain"/>
    <property type="match status" value="1"/>
</dbReference>
<evidence type="ECO:0000256" key="4">
    <source>
        <dbReference type="ARBA" id="ARBA00023163"/>
    </source>
</evidence>
<keyword evidence="4" id="KW-0804">Transcription</keyword>
<evidence type="ECO:0000259" key="7">
    <source>
        <dbReference type="PROSITE" id="PS50888"/>
    </source>
</evidence>
<name>A0A8C9VDU1_SCLFO</name>
<protein>
    <recommendedName>
        <fullName evidence="7">BHLH domain-containing protein</fullName>
    </recommendedName>
</protein>
<keyword evidence="9" id="KW-1185">Reference proteome</keyword>
<dbReference type="PROSITE" id="PS50888">
    <property type="entry name" value="BHLH"/>
    <property type="match status" value="1"/>
</dbReference>
<keyword evidence="2" id="KW-0805">Transcription regulation</keyword>
<dbReference type="GO" id="GO:0000977">
    <property type="term" value="F:RNA polymerase II transcription regulatory region sequence-specific DNA binding"/>
    <property type="evidence" value="ECO:0007669"/>
    <property type="project" value="TreeGrafter"/>
</dbReference>
<dbReference type="GO" id="GO:0032502">
    <property type="term" value="P:developmental process"/>
    <property type="evidence" value="ECO:0007669"/>
    <property type="project" value="TreeGrafter"/>
</dbReference>
<dbReference type="AlphaFoldDB" id="A0A8C9VDU1"/>
<reference evidence="8" key="2">
    <citation type="submission" date="2025-08" db="UniProtKB">
        <authorList>
            <consortium name="Ensembl"/>
        </authorList>
    </citation>
    <scope>IDENTIFICATION</scope>
</reference>
<dbReference type="InterPro" id="IPR036638">
    <property type="entry name" value="HLH_DNA-bd_sf"/>
</dbReference>
<evidence type="ECO:0000313" key="8">
    <source>
        <dbReference type="Ensembl" id="ENSSFOP00015045186.1"/>
    </source>
</evidence>
<dbReference type="SUPFAM" id="SSF47459">
    <property type="entry name" value="HLH, helix-loop-helix DNA-binding domain"/>
    <property type="match status" value="1"/>
</dbReference>
<evidence type="ECO:0000256" key="1">
    <source>
        <dbReference type="ARBA" id="ARBA00004123"/>
    </source>
</evidence>
<keyword evidence="3" id="KW-0238">DNA-binding</keyword>
<evidence type="ECO:0000256" key="6">
    <source>
        <dbReference type="SAM" id="MobiDB-lite"/>
    </source>
</evidence>
<dbReference type="PANTHER" id="PTHR23349">
    <property type="entry name" value="BASIC HELIX-LOOP-HELIX TRANSCRIPTION FACTOR, TWIST"/>
    <property type="match status" value="1"/>
</dbReference>
<dbReference type="Ensembl" id="ENSSFOT00015077154.1">
    <property type="protein sequence ID" value="ENSSFOP00015045186.1"/>
    <property type="gene ID" value="ENSSFOG00015029276.1"/>
</dbReference>
<dbReference type="Pfam" id="PF00010">
    <property type="entry name" value="HLH"/>
    <property type="match status" value="1"/>
</dbReference>
<evidence type="ECO:0000256" key="5">
    <source>
        <dbReference type="ARBA" id="ARBA00023242"/>
    </source>
</evidence>
<feature type="domain" description="BHLH" evidence="7">
    <location>
        <begin position="51"/>
        <end position="103"/>
    </location>
</feature>
<feature type="compositionally biased region" description="Acidic residues" evidence="6">
    <location>
        <begin position="114"/>
        <end position="136"/>
    </location>
</feature>
<dbReference type="OrthoDB" id="6106870at2759"/>
<dbReference type="InterPro" id="IPR050283">
    <property type="entry name" value="E-box_TF_Regulators"/>
</dbReference>
<evidence type="ECO:0000313" key="9">
    <source>
        <dbReference type="Proteomes" id="UP000694397"/>
    </source>
</evidence>
<dbReference type="InterPro" id="IPR011598">
    <property type="entry name" value="bHLH_dom"/>
</dbReference>
<feature type="region of interest" description="Disordered" evidence="6">
    <location>
        <begin position="25"/>
        <end position="61"/>
    </location>
</feature>
<dbReference type="GO" id="GO:0046983">
    <property type="term" value="F:protein dimerization activity"/>
    <property type="evidence" value="ECO:0007669"/>
    <property type="project" value="InterPro"/>
</dbReference>
<proteinExistence type="predicted"/>